<evidence type="ECO:0000313" key="2">
    <source>
        <dbReference type="EMBL" id="AUV59070.1"/>
    </source>
</evidence>
<organism evidence="2 3">
    <name type="scientific">Escherichia phage PMBT57</name>
    <dbReference type="NCBI Taxonomy" id="2079259"/>
    <lineage>
        <taxon>Viruses</taxon>
        <taxon>Duplodnaviria</taxon>
        <taxon>Heunggongvirae</taxon>
        <taxon>Uroviricota</taxon>
        <taxon>Caudoviricetes</taxon>
        <taxon>Schitoviridae</taxon>
        <taxon>Enquatrovirinae</taxon>
        <taxon>Enquatrovirus</taxon>
        <taxon>Enquatrovirus N4</taxon>
    </lineage>
</organism>
<reference evidence="2 3" key="1">
    <citation type="submission" date="2018-01" db="EMBL/GenBank/DDBJ databases">
        <title>Characterization of the virulent Escherichia coli phage PMBT57 of the N4-like group with a broad host range.</title>
        <authorList>
            <person name="Koberg S."/>
            <person name="Brinks E."/>
        </authorList>
    </citation>
    <scope>NUCLEOTIDE SEQUENCE [LARGE SCALE GENOMIC DNA]</scope>
</reference>
<sequence>MSGHTPFNTIPNEGYCCETLNDPIVDKMIGNAYYVVKFVALRMTFIKNVSDNMTQLLAIHNKLTELSAIYTKLDELQLIHNNLDKLQELYNQLSKLTGLYDNLQALLRVYDNLTPINTVASNIDAVNTVATDIAKVIIVSAQIDKVITVANSITNVNTVAGSIDAVNTVSTNINTIKNVNTNMAALLDLDNHMTELLAVHARLGDLVTIAEQLDTIIADHEKYATAEGAGLIGFNQAQTYAANTVGAMLRQVITMGNDKGGYAVAGKLTSTGGVWSLATGSINMNAPTAGAVANLVLNYKAGKVSGLLVAPSQQMALDGLIMGASTTDNTATVSVTAPLRFKADLTAKAISGVNTRIMPSSAVTLNVDAYGGITLGYPPSLQTVEPVMTFITPTGKAPLTPRFSSVTAGAAVLVMVGEAEAQLKYSGGGWAAVSDWDSGTYCAFDTVSGELTVYHSTLIKDSTVTFSLLLPTDGTQLTAQLKSHTDSSFVLKIAKPDGSLLDAPLEGMGIMYSRGMHGIYKVPYGSLIVDVGRVQIKFSEFNTTEGISVVGINSNA</sequence>
<keyword evidence="1" id="KW-0175">Coiled coil</keyword>
<feature type="coiled-coil region" evidence="1">
    <location>
        <begin position="76"/>
        <end position="106"/>
    </location>
</feature>
<dbReference type="EMBL" id="MG770228">
    <property type="protein sequence ID" value="AUV59070.1"/>
    <property type="molecule type" value="Genomic_DNA"/>
</dbReference>
<dbReference type="Proteomes" id="UP000241665">
    <property type="component" value="Segment"/>
</dbReference>
<accession>A0A2K9VA39</accession>
<evidence type="ECO:0000313" key="3">
    <source>
        <dbReference type="Proteomes" id="UP000241665"/>
    </source>
</evidence>
<proteinExistence type="predicted"/>
<evidence type="ECO:0008006" key="4">
    <source>
        <dbReference type="Google" id="ProtNLM"/>
    </source>
</evidence>
<dbReference type="InterPro" id="IPR001611">
    <property type="entry name" value="Leu-rich_rpt"/>
</dbReference>
<dbReference type="PROSITE" id="PS51450">
    <property type="entry name" value="LRR"/>
    <property type="match status" value="1"/>
</dbReference>
<evidence type="ECO:0000256" key="1">
    <source>
        <dbReference type="SAM" id="Coils"/>
    </source>
</evidence>
<name>A0A2K9VA39_9CAUD</name>
<protein>
    <recommendedName>
        <fullName evidence="4">Tail fiber protein</fullName>
    </recommendedName>
</protein>